<name>A0A410X2S7_9BACL</name>
<organism evidence="2 3">
    <name type="scientific">Paenibacillus chitinolyticus</name>
    <dbReference type="NCBI Taxonomy" id="79263"/>
    <lineage>
        <taxon>Bacteria</taxon>
        <taxon>Bacillati</taxon>
        <taxon>Bacillota</taxon>
        <taxon>Bacilli</taxon>
        <taxon>Bacillales</taxon>
        <taxon>Paenibacillaceae</taxon>
        <taxon>Paenibacillus</taxon>
    </lineage>
</organism>
<evidence type="ECO:0000256" key="1">
    <source>
        <dbReference type="SAM" id="MobiDB-lite"/>
    </source>
</evidence>
<evidence type="ECO:0000313" key="3">
    <source>
        <dbReference type="Proteomes" id="UP000288943"/>
    </source>
</evidence>
<accession>A0A410X2S7</accession>
<dbReference type="Proteomes" id="UP000288943">
    <property type="component" value="Chromosome"/>
</dbReference>
<evidence type="ECO:0000313" key="2">
    <source>
        <dbReference type="EMBL" id="QAV20924.1"/>
    </source>
</evidence>
<feature type="region of interest" description="Disordered" evidence="1">
    <location>
        <begin position="1"/>
        <end position="25"/>
    </location>
</feature>
<feature type="compositionally biased region" description="Polar residues" evidence="1">
    <location>
        <begin position="1"/>
        <end position="18"/>
    </location>
</feature>
<dbReference type="KEGG" id="pchi:PC41400_25845"/>
<dbReference type="EMBL" id="CP026520">
    <property type="protein sequence ID" value="QAV20924.1"/>
    <property type="molecule type" value="Genomic_DNA"/>
</dbReference>
<gene>
    <name evidence="2" type="ORF">PC41400_25845</name>
</gene>
<protein>
    <submittedName>
        <fullName evidence="2">Uncharacterized protein</fullName>
    </submittedName>
</protein>
<sequence>MKEYSVNSSYESAMQKVNRQPRLRKPRRIVRNLSLGAETANYGHPGKQASPPLLFPVKLYRV</sequence>
<reference evidence="2 3" key="1">
    <citation type="submission" date="2018-01" db="EMBL/GenBank/DDBJ databases">
        <title>The whole genome sequencing and assembly of Paenibacillus chitinolyticus KCCM 41400 strain.</title>
        <authorList>
            <person name="Kim J.-Y."/>
            <person name="Park M.-K."/>
            <person name="Lee Y.-J."/>
            <person name="Yi H."/>
            <person name="Bahn Y.-S."/>
            <person name="Kim J.F."/>
            <person name="Lee D.-W."/>
        </authorList>
    </citation>
    <scope>NUCLEOTIDE SEQUENCE [LARGE SCALE GENOMIC DNA]</scope>
    <source>
        <strain evidence="2 3">KCCM 41400</strain>
    </source>
</reference>
<dbReference type="AlphaFoldDB" id="A0A410X2S7"/>
<proteinExistence type="predicted"/>